<evidence type="ECO:0000256" key="3">
    <source>
        <dbReference type="SAM" id="MobiDB-lite"/>
    </source>
</evidence>
<dbReference type="GO" id="GO:0003723">
    <property type="term" value="F:RNA binding"/>
    <property type="evidence" value="ECO:0007669"/>
    <property type="project" value="InterPro"/>
</dbReference>
<sequence length="899" mass="99587">MVPAFRAFPKRVILRASSANLVCRYCSVKSHHERIGPDHLLLLIQACSESPSFSAAKSLHALAIKALPDRSHDSVFFSNRLISTYGACAELPSSRNVFETIPVPNHVSYNSIISVYSRHGEILEASKLFSRMIAAGCRPTSFTFGSILRCSTLEWVLQLMSLIIKSGILFLDAFTGTALLGAFVRFGCLEAAAKLFEEMPQRNVITWNSLITAFSSNGYLKDAAFLFMDLLRSEFHPTEYSFVAILSGFGSAEELDLGTQIHGFVIKSGAGIYTVVINCLMEIYAGCCCVDAAEKLFSGMTIKDEVSWNTIIGAFLKGDIPEKALNFFLEMSSLAIVPTQATFASVLSACVCLKVVNYGMFVHGKTIKSNFSSDVLVGAKLVDFYVKCNMFKDALFLFDEINHKNVVSWNALISGYSKRDYSKAIYLLKDMLCLGHQPNEFTFSAIITSLPMLELQQLHCLITKMGYEQHKFVSTSFISSYADNGLICDALSFTSALSTPLSVVQSNVIAGIYNRNGEYQESMEILSQVEEPDIVSWNGFIESCGRNGQYREAFALFKQMRIGSFLPDNCTFVSLLNISIKLCNQELGRNIHGFIVKMDFSCSDVFVRNVLVYMYAKCGSLVSSIKVFDEMSERNVISWTSLISGLALHGHPQEAIGRFNEMVTCGIRPDKVSFLSVLSACRHGGLAVEGMKLFGSMDEVYGIEPEMDHYACVVDMLCRTGHLKEAEKVICSMPFHPTSLVWRSFLEGFGGPVSNGGKLLLDIEGAFVISFSSELINRCIPLLLKTPPLAFFFSTLHYFQTKDQNEKERVRGRELEMGNTKAASSCILLLLLAITLNQFIGSTAGARPFAPNQTKAWQLFGPEFNRYTRRGVVNDSNPERVVPGGPDSKHHSQPPGYYN</sequence>
<comment type="caution">
    <text evidence="4">The sequence shown here is derived from an EMBL/GenBank/DDBJ whole genome shotgun (WGS) entry which is preliminary data.</text>
</comment>
<dbReference type="InterPro" id="IPR002885">
    <property type="entry name" value="PPR_rpt"/>
</dbReference>
<name>A0AAV7EEH9_ARIFI</name>
<gene>
    <name evidence="4" type="ORF">H6P81_012245</name>
</gene>
<feature type="repeat" description="PPR" evidence="2">
    <location>
        <begin position="533"/>
        <end position="567"/>
    </location>
</feature>
<feature type="repeat" description="PPR" evidence="2">
    <location>
        <begin position="105"/>
        <end position="139"/>
    </location>
</feature>
<dbReference type="PROSITE" id="PS51375">
    <property type="entry name" value="PPR"/>
    <property type="match status" value="6"/>
</dbReference>
<keyword evidence="1" id="KW-0677">Repeat</keyword>
<dbReference type="AlphaFoldDB" id="A0AAV7EEH9"/>
<dbReference type="GO" id="GO:0099402">
    <property type="term" value="P:plant organ development"/>
    <property type="evidence" value="ECO:0007669"/>
    <property type="project" value="UniProtKB-ARBA"/>
</dbReference>
<dbReference type="InterPro" id="IPR046960">
    <property type="entry name" value="PPR_At4g14850-like_plant"/>
</dbReference>
<dbReference type="GO" id="GO:0009451">
    <property type="term" value="P:RNA modification"/>
    <property type="evidence" value="ECO:0007669"/>
    <property type="project" value="InterPro"/>
</dbReference>
<dbReference type="EMBL" id="JAINDJ010000005">
    <property type="protein sequence ID" value="KAG9446117.1"/>
    <property type="molecule type" value="Genomic_DNA"/>
</dbReference>
<feature type="repeat" description="PPR" evidence="2">
    <location>
        <begin position="405"/>
        <end position="438"/>
    </location>
</feature>
<feature type="repeat" description="PPR" evidence="2">
    <location>
        <begin position="304"/>
        <end position="338"/>
    </location>
</feature>
<dbReference type="PANTHER" id="PTHR47926:SF423">
    <property type="entry name" value="REPEAT-CONTAINING PROTEIN, PUTATIVE-RELATED"/>
    <property type="match status" value="1"/>
</dbReference>
<evidence type="ECO:0000313" key="5">
    <source>
        <dbReference type="Proteomes" id="UP000825729"/>
    </source>
</evidence>
<feature type="repeat" description="PPR" evidence="2">
    <location>
        <begin position="203"/>
        <end position="237"/>
    </location>
</feature>
<protein>
    <recommendedName>
        <fullName evidence="6">Pentatricopeptide repeat-containing protein</fullName>
    </recommendedName>
</protein>
<organism evidence="4 5">
    <name type="scientific">Aristolochia fimbriata</name>
    <name type="common">White veined hardy Dutchman's pipe vine</name>
    <dbReference type="NCBI Taxonomy" id="158543"/>
    <lineage>
        <taxon>Eukaryota</taxon>
        <taxon>Viridiplantae</taxon>
        <taxon>Streptophyta</taxon>
        <taxon>Embryophyta</taxon>
        <taxon>Tracheophyta</taxon>
        <taxon>Spermatophyta</taxon>
        <taxon>Magnoliopsida</taxon>
        <taxon>Magnoliidae</taxon>
        <taxon>Piperales</taxon>
        <taxon>Aristolochiaceae</taxon>
        <taxon>Aristolochia</taxon>
    </lineage>
</organism>
<reference evidence="4 5" key="1">
    <citation type="submission" date="2021-07" db="EMBL/GenBank/DDBJ databases">
        <title>The Aristolochia fimbriata genome: insights into angiosperm evolution, floral development and chemical biosynthesis.</title>
        <authorList>
            <person name="Jiao Y."/>
        </authorList>
    </citation>
    <scope>NUCLEOTIDE SEQUENCE [LARGE SCALE GENOMIC DNA]</scope>
    <source>
        <strain evidence="4">IBCAS-2021</strain>
        <tissue evidence="4">Leaf</tissue>
    </source>
</reference>
<proteinExistence type="predicted"/>
<feature type="region of interest" description="Disordered" evidence="3">
    <location>
        <begin position="870"/>
        <end position="899"/>
    </location>
</feature>
<dbReference type="Pfam" id="PF13041">
    <property type="entry name" value="PPR_2"/>
    <property type="match status" value="6"/>
</dbReference>
<dbReference type="NCBIfam" id="TIGR00756">
    <property type="entry name" value="PPR"/>
    <property type="match status" value="5"/>
</dbReference>
<accession>A0AAV7EEH9</accession>
<keyword evidence="5" id="KW-1185">Reference proteome</keyword>
<dbReference type="Proteomes" id="UP000825729">
    <property type="component" value="Unassembled WGS sequence"/>
</dbReference>
<dbReference type="Pfam" id="PF01535">
    <property type="entry name" value="PPR"/>
    <property type="match status" value="1"/>
</dbReference>
<dbReference type="FunFam" id="1.25.40.10:FF:001096">
    <property type="entry name" value="Pentatricopeptide repeat-containing protein"/>
    <property type="match status" value="1"/>
</dbReference>
<dbReference type="Gene3D" id="1.25.40.10">
    <property type="entry name" value="Tetratricopeptide repeat domain"/>
    <property type="match status" value="6"/>
</dbReference>
<evidence type="ECO:0008006" key="6">
    <source>
        <dbReference type="Google" id="ProtNLM"/>
    </source>
</evidence>
<dbReference type="PANTHER" id="PTHR47926">
    <property type="entry name" value="PENTATRICOPEPTIDE REPEAT-CONTAINING PROTEIN"/>
    <property type="match status" value="1"/>
</dbReference>
<evidence type="ECO:0000313" key="4">
    <source>
        <dbReference type="EMBL" id="KAG9446117.1"/>
    </source>
</evidence>
<evidence type="ECO:0000256" key="2">
    <source>
        <dbReference type="PROSITE-ProRule" id="PRU00708"/>
    </source>
</evidence>
<dbReference type="FunFam" id="1.25.40.10:FF:000158">
    <property type="entry name" value="pentatricopeptide repeat-containing protein At2g33680"/>
    <property type="match status" value="1"/>
</dbReference>
<feature type="repeat" description="PPR" evidence="2">
    <location>
        <begin position="635"/>
        <end position="669"/>
    </location>
</feature>
<dbReference type="InterPro" id="IPR011990">
    <property type="entry name" value="TPR-like_helical_dom_sf"/>
</dbReference>
<evidence type="ECO:0000256" key="1">
    <source>
        <dbReference type="ARBA" id="ARBA00022737"/>
    </source>
</evidence>